<name>A0A6A5T5V7_9PLEO</name>
<evidence type="ECO:0000313" key="6">
    <source>
        <dbReference type="Proteomes" id="UP000800038"/>
    </source>
</evidence>
<dbReference type="Proteomes" id="UP000800038">
    <property type="component" value="Unassembled WGS sequence"/>
</dbReference>
<feature type="region of interest" description="Disordered" evidence="4">
    <location>
        <begin position="163"/>
        <end position="203"/>
    </location>
</feature>
<comment type="subcellular location">
    <subcellularLocation>
        <location evidence="1">Nucleus</location>
    </subcellularLocation>
</comment>
<dbReference type="PANTHER" id="PTHR13471">
    <property type="entry name" value="TETRATRICOPEPTIDE-LIKE HELICAL"/>
    <property type="match status" value="1"/>
</dbReference>
<evidence type="ECO:0000256" key="4">
    <source>
        <dbReference type="SAM" id="MobiDB-lite"/>
    </source>
</evidence>
<dbReference type="GO" id="GO:0031048">
    <property type="term" value="P:regulatory ncRNA-mediated heterochromatin formation"/>
    <property type="evidence" value="ECO:0007669"/>
    <property type="project" value="TreeGrafter"/>
</dbReference>
<dbReference type="OrthoDB" id="297219at2759"/>
<dbReference type="InterPro" id="IPR013633">
    <property type="entry name" value="NRDE-2"/>
</dbReference>
<dbReference type="Pfam" id="PF08424">
    <property type="entry name" value="NRDE-2"/>
    <property type="match status" value="1"/>
</dbReference>
<dbReference type="Gene3D" id="1.25.40.10">
    <property type="entry name" value="Tetratricopeptide repeat domain"/>
    <property type="match status" value="2"/>
</dbReference>
<evidence type="ECO:0000256" key="3">
    <source>
        <dbReference type="ARBA" id="ARBA00023242"/>
    </source>
</evidence>
<sequence>MASSVPKFTSFRPKPKPAPEPSKEPPRQQKAEKPRKEKDRSERIRPPSPKRQVREQHIVSNNDYFSDRRGDADVLRYGALNRYEIPPYRRYGHGFVLGLSPDQKIDREHSTDSKIYVTPATRRRQERLLTDKRANKSSERALRLVKTGDSVADLDQDFIQLSTHVKGTRDDSEDDDQETPGMDYRGIHGPKSTEPADPDLQYESDTDVRIDTEVTRQNSELVRRTRDHPEDLQGWLALIDHQEAMLKLERPSAELTASDKAHLADVRVAAYEEALKKIGKNLTSQLKLYEGLLNEARLAWDGAKLASKWKEVLAKHPQSVELWIMYLDFVQSSFTSFKYEYCRSTFFRCLDALRTNTNGVPAATTLHILLRLTSMIHEAGYQELALAIWQALLEFHLMRPGEANLQNFEEFWESEIPRIGEPEAKGWKYDSTDDASPPGPPPIQEQDPSGSVFDDFRRRETEAIAKLRYPGRTSDDAGDDDAFHTVFFSDLEPYLKVLSAETPATLILEAFLCFCGLPPLPHLATHQQEWWSDPFLQRHWHSASQRANESISFTDTLERFTNCPVKGFGMTIELLFEQDFSLDGIRLSADFIRQTLKLIASEPSSDEVIGEYLLAFELRHFPSDAFKTAKRLLKVRPSSLRLYNAYGLVESRRGNSAKADQVFSAALSMQKGDTLLTTPGSLELFRNWVWEALNRGEQTEAMWRLVILSKTSERALLGQDYASAVIVTTLLALLTYLSNSCDASLALSTHQNLTSYLTSHALSSSPVAKLHAQAIAVFLTYHATHAPIVKPALIRTTLEPLISQFPANTTLLSLYAANEARFSIDDRVRDQMRRGRGSDEEREVASWAFAIHYEMLKGEIAGSTSHSIRALYKRATTDSIASHCSALWKAYVHFELAQLAQELARRPQPNRRSRKDEAVKEKEKKNSSKEGKWETRIEDAEQRVKDAFYAGLRSLPWCKDFVMLAFTDAGRVFGEEEKARVYRVLLEKEMRVYGEVDEADA</sequence>
<evidence type="ECO:0000313" key="5">
    <source>
        <dbReference type="EMBL" id="KAF1947548.1"/>
    </source>
</evidence>
<dbReference type="SUPFAM" id="SSF48452">
    <property type="entry name" value="TPR-like"/>
    <property type="match status" value="1"/>
</dbReference>
<dbReference type="EMBL" id="ML975998">
    <property type="protein sequence ID" value="KAF1947548.1"/>
    <property type="molecule type" value="Genomic_DNA"/>
</dbReference>
<feature type="compositionally biased region" description="Basic and acidic residues" evidence="4">
    <location>
        <begin position="914"/>
        <end position="934"/>
    </location>
</feature>
<keyword evidence="3" id="KW-0539">Nucleus</keyword>
<dbReference type="GO" id="GO:1902369">
    <property type="term" value="P:negative regulation of RNA catabolic process"/>
    <property type="evidence" value="ECO:0007669"/>
    <property type="project" value="TreeGrafter"/>
</dbReference>
<feature type="compositionally biased region" description="Basic and acidic residues" evidence="4">
    <location>
        <begin position="21"/>
        <end position="45"/>
    </location>
</feature>
<comment type="similarity">
    <text evidence="2">Belongs to the NRDE2 family.</text>
</comment>
<gene>
    <name evidence="5" type="ORF">EJ02DRAFT_392058</name>
</gene>
<dbReference type="AlphaFoldDB" id="A0A6A5T5V7"/>
<evidence type="ECO:0000256" key="2">
    <source>
        <dbReference type="ARBA" id="ARBA00009265"/>
    </source>
</evidence>
<protein>
    <submittedName>
        <fullName evidence="5">DUF1740-domain-containing protein</fullName>
    </submittedName>
</protein>
<proteinExistence type="inferred from homology"/>
<accession>A0A6A5T5V7</accession>
<organism evidence="5 6">
    <name type="scientific">Clathrospora elynae</name>
    <dbReference type="NCBI Taxonomy" id="706981"/>
    <lineage>
        <taxon>Eukaryota</taxon>
        <taxon>Fungi</taxon>
        <taxon>Dikarya</taxon>
        <taxon>Ascomycota</taxon>
        <taxon>Pezizomycotina</taxon>
        <taxon>Dothideomycetes</taxon>
        <taxon>Pleosporomycetidae</taxon>
        <taxon>Pleosporales</taxon>
        <taxon>Diademaceae</taxon>
        <taxon>Clathrospora</taxon>
    </lineage>
</organism>
<keyword evidence="6" id="KW-1185">Reference proteome</keyword>
<dbReference type="InterPro" id="IPR011990">
    <property type="entry name" value="TPR-like_helical_dom_sf"/>
</dbReference>
<feature type="region of interest" description="Disordered" evidence="4">
    <location>
        <begin position="1"/>
        <end position="67"/>
    </location>
</feature>
<evidence type="ECO:0000256" key="1">
    <source>
        <dbReference type="ARBA" id="ARBA00004123"/>
    </source>
</evidence>
<reference evidence="5" key="1">
    <citation type="journal article" date="2020" name="Stud. Mycol.">
        <title>101 Dothideomycetes genomes: a test case for predicting lifestyles and emergence of pathogens.</title>
        <authorList>
            <person name="Haridas S."/>
            <person name="Albert R."/>
            <person name="Binder M."/>
            <person name="Bloem J."/>
            <person name="Labutti K."/>
            <person name="Salamov A."/>
            <person name="Andreopoulos B."/>
            <person name="Baker S."/>
            <person name="Barry K."/>
            <person name="Bills G."/>
            <person name="Bluhm B."/>
            <person name="Cannon C."/>
            <person name="Castanera R."/>
            <person name="Culley D."/>
            <person name="Daum C."/>
            <person name="Ezra D."/>
            <person name="Gonzalez J."/>
            <person name="Henrissat B."/>
            <person name="Kuo A."/>
            <person name="Liang C."/>
            <person name="Lipzen A."/>
            <person name="Lutzoni F."/>
            <person name="Magnuson J."/>
            <person name="Mondo S."/>
            <person name="Nolan M."/>
            <person name="Ohm R."/>
            <person name="Pangilinan J."/>
            <person name="Park H.-J."/>
            <person name="Ramirez L."/>
            <person name="Alfaro M."/>
            <person name="Sun H."/>
            <person name="Tritt A."/>
            <person name="Yoshinaga Y."/>
            <person name="Zwiers L.-H."/>
            <person name="Turgeon B."/>
            <person name="Goodwin S."/>
            <person name="Spatafora J."/>
            <person name="Crous P."/>
            <person name="Grigoriev I."/>
        </authorList>
    </citation>
    <scope>NUCLEOTIDE SEQUENCE</scope>
    <source>
        <strain evidence="5">CBS 161.51</strain>
    </source>
</reference>
<feature type="region of interest" description="Disordered" evidence="4">
    <location>
        <begin position="427"/>
        <end position="452"/>
    </location>
</feature>
<dbReference type="PANTHER" id="PTHR13471:SF0">
    <property type="entry name" value="NUCLEAR EXOSOME REGULATOR NRDE2"/>
    <property type="match status" value="1"/>
</dbReference>
<feature type="region of interest" description="Disordered" evidence="4">
    <location>
        <begin position="905"/>
        <end position="934"/>
    </location>
</feature>
<dbReference type="GO" id="GO:0071013">
    <property type="term" value="C:catalytic step 2 spliceosome"/>
    <property type="evidence" value="ECO:0007669"/>
    <property type="project" value="TreeGrafter"/>
</dbReference>